<reference evidence="3" key="1">
    <citation type="submission" date="2021-10" db="EMBL/GenBank/DDBJ databases">
        <authorList>
            <person name="Piombo E."/>
        </authorList>
    </citation>
    <scope>NUCLEOTIDE SEQUENCE</scope>
</reference>
<evidence type="ECO:0000313" key="3">
    <source>
        <dbReference type="EMBL" id="CAG9974148.1"/>
    </source>
</evidence>
<feature type="region of interest" description="Disordered" evidence="1">
    <location>
        <begin position="519"/>
        <end position="542"/>
    </location>
</feature>
<accession>A0A9N9U5I0</accession>
<organism evidence="3 4">
    <name type="scientific">Clonostachys byssicola</name>
    <dbReference type="NCBI Taxonomy" id="160290"/>
    <lineage>
        <taxon>Eukaryota</taxon>
        <taxon>Fungi</taxon>
        <taxon>Dikarya</taxon>
        <taxon>Ascomycota</taxon>
        <taxon>Pezizomycotina</taxon>
        <taxon>Sordariomycetes</taxon>
        <taxon>Hypocreomycetidae</taxon>
        <taxon>Hypocreales</taxon>
        <taxon>Bionectriaceae</taxon>
        <taxon>Clonostachys</taxon>
    </lineage>
</organism>
<sequence>MSAVEEQPAGPPDAFEELGDILKNQNHLFACSGSIPIRDEPEAAPDQRPGPDEQRTSRPVTIRWDTATANSPTSGQDACMKLTLPITPGRNGGVDRLCQHAQPATFGRGGEDVFDESYRKALKIDTDSFCSTFDPYTLGIIDTIAQVLLPSAIDSTTHRSVRAELYKLNVYSAPSGMFKSHVDTPRSTSQFGSLVVCLPLEHEGGQLKVRHKGKEMTYDWSTSQSDPNHAQIQWAAFYSDCEHEILEVTKGHRITLTYNLYAVRGAGRLTGMSKTLDPTHLPLYEAVKTAMNSPRAGFDGKGGSIIFWCSHIYAYNHHPESPLPDTLKGVDAVIWEIFQSLGLQPRIAPFVSLEGEHWDLREWYDELDVPSEGGDALRRWAAERPAPLLEGSFGVYMHPGGYLDEYTHFQELYIGKGGWGGKYRNESQIWLNERPSHKELQLLFTAYGNQGEADYRYSHCGIVVDVPCTSETEAEDAEALAEEVKKNQTPRPPPRPPVQEVDYLSMGLRQFTLFGPGPSAPLESTLFPNNMENTEATGSSNV</sequence>
<dbReference type="EMBL" id="CABFNO020001247">
    <property type="protein sequence ID" value="CAG9974148.1"/>
    <property type="molecule type" value="Genomic_DNA"/>
</dbReference>
<name>A0A9N9U5I0_9HYPO</name>
<dbReference type="OrthoDB" id="27483at2759"/>
<keyword evidence="4" id="KW-1185">Reference proteome</keyword>
<dbReference type="InterPro" id="IPR044862">
    <property type="entry name" value="Pro_4_hyd_alph_FE2OG_OXY"/>
</dbReference>
<proteinExistence type="predicted"/>
<dbReference type="PANTHER" id="PTHR33099:SF7">
    <property type="entry name" value="MYND-TYPE DOMAIN-CONTAINING PROTEIN"/>
    <property type="match status" value="1"/>
</dbReference>
<feature type="domain" description="Fe2OG dioxygenase" evidence="2">
    <location>
        <begin position="157"/>
        <end position="262"/>
    </location>
</feature>
<dbReference type="AlphaFoldDB" id="A0A9N9U5I0"/>
<evidence type="ECO:0000256" key="1">
    <source>
        <dbReference type="SAM" id="MobiDB-lite"/>
    </source>
</evidence>
<evidence type="ECO:0000259" key="2">
    <source>
        <dbReference type="PROSITE" id="PS51471"/>
    </source>
</evidence>
<dbReference type="PANTHER" id="PTHR33099">
    <property type="entry name" value="FE2OG DIOXYGENASE DOMAIN-CONTAINING PROTEIN"/>
    <property type="match status" value="1"/>
</dbReference>
<dbReference type="Gene3D" id="2.60.120.620">
    <property type="entry name" value="q2cbj1_9rhob like domain"/>
    <property type="match status" value="1"/>
</dbReference>
<feature type="region of interest" description="Disordered" evidence="1">
    <location>
        <begin position="36"/>
        <end position="60"/>
    </location>
</feature>
<gene>
    <name evidence="3" type="ORF">CBYS24578_00011716</name>
</gene>
<feature type="compositionally biased region" description="Polar residues" evidence="1">
    <location>
        <begin position="526"/>
        <end position="542"/>
    </location>
</feature>
<dbReference type="Pfam" id="PF13640">
    <property type="entry name" value="2OG-FeII_Oxy_3"/>
    <property type="match status" value="1"/>
</dbReference>
<dbReference type="InterPro" id="IPR005123">
    <property type="entry name" value="Oxoglu/Fe-dep_dioxygenase_dom"/>
</dbReference>
<comment type="caution">
    <text evidence="3">The sequence shown here is derived from an EMBL/GenBank/DDBJ whole genome shotgun (WGS) entry which is preliminary data.</text>
</comment>
<protein>
    <recommendedName>
        <fullName evidence="2">Fe2OG dioxygenase domain-containing protein</fullName>
    </recommendedName>
</protein>
<dbReference type="Proteomes" id="UP000754883">
    <property type="component" value="Unassembled WGS sequence"/>
</dbReference>
<dbReference type="PROSITE" id="PS51471">
    <property type="entry name" value="FE2OG_OXY"/>
    <property type="match status" value="1"/>
</dbReference>
<evidence type="ECO:0000313" key="4">
    <source>
        <dbReference type="Proteomes" id="UP000754883"/>
    </source>
</evidence>